<feature type="region of interest" description="Disordered" evidence="1">
    <location>
        <begin position="578"/>
        <end position="622"/>
    </location>
</feature>
<proteinExistence type="predicted"/>
<evidence type="ECO:0000313" key="6">
    <source>
        <dbReference type="Proteomes" id="UP001501470"/>
    </source>
</evidence>
<sequence length="622" mass="66195">MRRFAAGLAVLALALGGCGLPDSTEPRYAGPAAEPSRAQDRAEEPLKPDGITSLIALVNSFLKTSVGGNITSADPSDAGSETQTRMKTFMTKETAAGWRPPAQLVVVDATLTPSPPDDKGRIVVKAHFERVGQLDPKGRLVAGQNDPTWERGLNFDFEGEQVGGQLLLSKVPPFMLLSTEGLASSYTRQPIYFWEKDVEAPKLVPDLRYMPNVLPASKKVNEVVQWLVDGPSSWLSSVVDRPSDIETKGSPTLKDDQSVDVNLSAKAAGKSADDLRRLASQIRWSLPGHPVVLLSFENAKDTTNVSDGYLNDNAAVQDEPDLEKFAVVNESVRQLTVTRDPPSLFGPSEWNKAVLSATINRARTRAALVRKVGAKQQLFVNSGTGEPKYVEVLASEMGANLSRPVWINRPAQRFLVTDGAKLWAVTPPGSGGEPPQAVVVPGPNGESLTNVSAFSVSPDGRRIALIVGGKAMIAALRFENGNLTLGERHPVPNTLSSNKAVGWITETTLAIGGGPNPLNDRAAGTYSMVWTSIDGTGERPLPLNPSPPAVLVTELSARTNDPTSRQSEQAVSVVFQDGGQQGRGVFGSSVDELKQDVLPGAAPGPSTSPPAKLVAKSPFYAD</sequence>
<dbReference type="InterPro" id="IPR019606">
    <property type="entry name" value="GerMN"/>
</dbReference>
<dbReference type="Pfam" id="PF25976">
    <property type="entry name" value="LpqB_N"/>
    <property type="match status" value="1"/>
</dbReference>
<evidence type="ECO:0000259" key="2">
    <source>
        <dbReference type="Pfam" id="PF10646"/>
    </source>
</evidence>
<feature type="domain" description="GerMN" evidence="2">
    <location>
        <begin position="190"/>
        <end position="287"/>
    </location>
</feature>
<evidence type="ECO:0000259" key="4">
    <source>
        <dbReference type="Pfam" id="PF25976"/>
    </source>
</evidence>
<feature type="compositionally biased region" description="Low complexity" evidence="1">
    <location>
        <begin position="599"/>
        <end position="611"/>
    </location>
</feature>
<dbReference type="InterPro" id="IPR018910">
    <property type="entry name" value="LpqB_C"/>
</dbReference>
<evidence type="ECO:0000259" key="3">
    <source>
        <dbReference type="Pfam" id="PF10647"/>
    </source>
</evidence>
<accession>A0ABN1ZXL0</accession>
<dbReference type="Pfam" id="PF10647">
    <property type="entry name" value="Gmad1"/>
    <property type="match status" value="1"/>
</dbReference>
<protein>
    <recommendedName>
        <fullName evidence="7">GerMN domain-containing protein</fullName>
    </recommendedName>
</protein>
<dbReference type="Pfam" id="PF10646">
    <property type="entry name" value="Germane"/>
    <property type="match status" value="1"/>
</dbReference>
<evidence type="ECO:0000313" key="5">
    <source>
        <dbReference type="EMBL" id="GAA1506911.1"/>
    </source>
</evidence>
<keyword evidence="6" id="KW-1185">Reference proteome</keyword>
<dbReference type="PROSITE" id="PS51257">
    <property type="entry name" value="PROKAR_LIPOPROTEIN"/>
    <property type="match status" value="1"/>
</dbReference>
<feature type="domain" description="Lipoprotein LpqB N-terminal" evidence="4">
    <location>
        <begin position="82"/>
        <end position="179"/>
    </location>
</feature>
<reference evidence="5 6" key="1">
    <citation type="journal article" date="2019" name="Int. J. Syst. Evol. Microbiol.">
        <title>The Global Catalogue of Microorganisms (GCM) 10K type strain sequencing project: providing services to taxonomists for standard genome sequencing and annotation.</title>
        <authorList>
            <consortium name="The Broad Institute Genomics Platform"/>
            <consortium name="The Broad Institute Genome Sequencing Center for Infectious Disease"/>
            <person name="Wu L."/>
            <person name="Ma J."/>
        </authorList>
    </citation>
    <scope>NUCLEOTIDE SEQUENCE [LARGE SCALE GENOMIC DNA]</scope>
    <source>
        <strain evidence="5 6">JCM 15933</strain>
    </source>
</reference>
<dbReference type="EMBL" id="BAAAQD010000003">
    <property type="protein sequence ID" value="GAA1506911.1"/>
    <property type="molecule type" value="Genomic_DNA"/>
</dbReference>
<name>A0ABN1ZXL0_9ACTN</name>
<evidence type="ECO:0000256" key="1">
    <source>
        <dbReference type="SAM" id="MobiDB-lite"/>
    </source>
</evidence>
<dbReference type="Proteomes" id="UP001501470">
    <property type="component" value="Unassembled WGS sequence"/>
</dbReference>
<comment type="caution">
    <text evidence="5">The sequence shown here is derived from an EMBL/GenBank/DDBJ whole genome shotgun (WGS) entry which is preliminary data.</text>
</comment>
<evidence type="ECO:0008006" key="7">
    <source>
        <dbReference type="Google" id="ProtNLM"/>
    </source>
</evidence>
<dbReference type="InterPro" id="IPR059026">
    <property type="entry name" value="LpqB_N"/>
</dbReference>
<gene>
    <name evidence="5" type="ORF">GCM10009827_021040</name>
</gene>
<feature type="domain" description="Lipoprotein LpqB C-terminal" evidence="3">
    <location>
        <begin position="352"/>
        <end position="550"/>
    </location>
</feature>
<organism evidence="5 6">
    <name type="scientific">Dactylosporangium maewongense</name>
    <dbReference type="NCBI Taxonomy" id="634393"/>
    <lineage>
        <taxon>Bacteria</taxon>
        <taxon>Bacillati</taxon>
        <taxon>Actinomycetota</taxon>
        <taxon>Actinomycetes</taxon>
        <taxon>Micromonosporales</taxon>
        <taxon>Micromonosporaceae</taxon>
        <taxon>Dactylosporangium</taxon>
    </lineage>
</organism>